<reference evidence="1" key="1">
    <citation type="submission" date="2018-06" db="EMBL/GenBank/DDBJ databases">
        <authorList>
            <consortium name="PulseNet: The National Subtyping Network for Foodborne Disease Surveillance"/>
            <person name="Tarr C.L."/>
            <person name="Trees E."/>
            <person name="Katz L.S."/>
            <person name="Carleton-Romer H.A."/>
            <person name="Stroika S."/>
            <person name="Kucerova Z."/>
            <person name="Roache K.F."/>
            <person name="Sabol A.L."/>
            <person name="Besser J."/>
            <person name="Gerner-Smidt P."/>
        </authorList>
    </citation>
    <scope>NUCLEOTIDE SEQUENCE</scope>
    <source>
        <strain evidence="1">PNUSAS037973</strain>
    </source>
</reference>
<dbReference type="AlphaFoldDB" id="A0A5U0QUU1"/>
<dbReference type="InterPro" id="IPR003458">
    <property type="entry name" value="Phage_T4_Gp38_tail_assem"/>
</dbReference>
<sequence length="35" mass="4193">MAMEDEKTQLDEWKKYRVLVNRVDTSSPIWPEIPS</sequence>
<comment type="caution">
    <text evidence="1">The sequence shown here is derived from an EMBL/GenBank/DDBJ whole genome shotgun (WGS) entry which is preliminary data.</text>
</comment>
<dbReference type="Pfam" id="PF02413">
    <property type="entry name" value="Caudo_TAP"/>
    <property type="match status" value="1"/>
</dbReference>
<gene>
    <name evidence="1" type="ORF">DO374_25120</name>
</gene>
<name>A0A5U0QUU1_SALER</name>
<organism evidence="1">
    <name type="scientific">Salmonella enterica</name>
    <name type="common">Salmonella choleraesuis</name>
    <dbReference type="NCBI Taxonomy" id="28901"/>
    <lineage>
        <taxon>Bacteria</taxon>
        <taxon>Pseudomonadati</taxon>
        <taxon>Pseudomonadota</taxon>
        <taxon>Gammaproteobacteria</taxon>
        <taxon>Enterobacterales</taxon>
        <taxon>Enterobacteriaceae</taxon>
        <taxon>Salmonella</taxon>
    </lineage>
</organism>
<protein>
    <recommendedName>
        <fullName evidence="2">Tail fiber assembly protein</fullName>
    </recommendedName>
</protein>
<proteinExistence type="predicted"/>
<dbReference type="EMBL" id="AAGIRW010000199">
    <property type="protein sequence ID" value="EBO4967713.1"/>
    <property type="molecule type" value="Genomic_DNA"/>
</dbReference>
<accession>A0A5U0QUU1</accession>
<evidence type="ECO:0008006" key="2">
    <source>
        <dbReference type="Google" id="ProtNLM"/>
    </source>
</evidence>
<evidence type="ECO:0000313" key="1">
    <source>
        <dbReference type="EMBL" id="EBO4967713.1"/>
    </source>
</evidence>